<name>A0A510PJ29_MICAE</name>
<dbReference type="EMBL" id="BHVU01000132">
    <property type="protein sequence ID" value="GCA93739.1"/>
    <property type="molecule type" value="Genomic_DNA"/>
</dbReference>
<dbReference type="GO" id="GO:0032259">
    <property type="term" value="P:methylation"/>
    <property type="evidence" value="ECO:0007669"/>
    <property type="project" value="UniProtKB-KW"/>
</dbReference>
<organism evidence="2 3">
    <name type="scientific">Microcystis aeruginosa 11-30S32</name>
    <dbReference type="NCBI Taxonomy" id="2358142"/>
    <lineage>
        <taxon>Bacteria</taxon>
        <taxon>Bacillati</taxon>
        <taxon>Cyanobacteriota</taxon>
        <taxon>Cyanophyceae</taxon>
        <taxon>Oscillatoriophycideae</taxon>
        <taxon>Chroococcales</taxon>
        <taxon>Microcystaceae</taxon>
        <taxon>Microcystis</taxon>
    </lineage>
</organism>
<evidence type="ECO:0000313" key="3">
    <source>
        <dbReference type="Proteomes" id="UP000321223"/>
    </source>
</evidence>
<dbReference type="CDD" id="cd02440">
    <property type="entry name" value="AdoMet_MTases"/>
    <property type="match status" value="1"/>
</dbReference>
<evidence type="ECO:0000256" key="1">
    <source>
        <dbReference type="SAM" id="Coils"/>
    </source>
</evidence>
<dbReference type="PANTHER" id="PTHR43861">
    <property type="entry name" value="TRANS-ACONITATE 2-METHYLTRANSFERASE-RELATED"/>
    <property type="match status" value="1"/>
</dbReference>
<dbReference type="InterPro" id="IPR029063">
    <property type="entry name" value="SAM-dependent_MTases_sf"/>
</dbReference>
<reference evidence="2 3" key="1">
    <citation type="journal article" date="2019" name="Appl. Environ. Microbiol.">
        <title>Co-occurrence of broad and narrow host-range viruses infecting the toxic bloom-forming cyanobacterium Microcystis aeruginosa.</title>
        <authorList>
            <person name="Morimoto D."/>
            <person name="Tominaga K."/>
            <person name="Nishimura Y."/>
            <person name="Yoshida N."/>
            <person name="Kimura S."/>
            <person name="Sako Y."/>
            <person name="Yoshida T."/>
        </authorList>
    </citation>
    <scope>NUCLEOTIDE SEQUENCE [LARGE SCALE GENOMIC DNA]</scope>
    <source>
        <strain evidence="2 3">11-30S32</strain>
    </source>
</reference>
<protein>
    <submittedName>
        <fullName evidence="2">Methyltransferase domain-containing protein</fullName>
    </submittedName>
</protein>
<accession>A0A510PJ29</accession>
<evidence type="ECO:0000313" key="2">
    <source>
        <dbReference type="EMBL" id="GCA93739.1"/>
    </source>
</evidence>
<feature type="coiled-coil region" evidence="1">
    <location>
        <begin position="283"/>
        <end position="437"/>
    </location>
</feature>
<dbReference type="RefSeq" id="WP_147070984.1">
    <property type="nucleotide sequence ID" value="NZ_BHVU01000132.1"/>
</dbReference>
<keyword evidence="2" id="KW-0808">Transferase</keyword>
<gene>
    <name evidence="2" type="ORF">MAE30S32_23910</name>
</gene>
<dbReference type="Gene3D" id="3.40.50.150">
    <property type="entry name" value="Vaccinia Virus protein VP39"/>
    <property type="match status" value="1"/>
</dbReference>
<dbReference type="GO" id="GO:0008168">
    <property type="term" value="F:methyltransferase activity"/>
    <property type="evidence" value="ECO:0007669"/>
    <property type="project" value="UniProtKB-KW"/>
</dbReference>
<dbReference type="Pfam" id="PF13489">
    <property type="entry name" value="Methyltransf_23"/>
    <property type="match status" value="1"/>
</dbReference>
<dbReference type="SUPFAM" id="SSF53335">
    <property type="entry name" value="S-adenosyl-L-methionine-dependent methyltransferases"/>
    <property type="match status" value="1"/>
</dbReference>
<dbReference type="Proteomes" id="UP000321223">
    <property type="component" value="Unassembled WGS sequence"/>
</dbReference>
<keyword evidence="2" id="KW-0489">Methyltransferase</keyword>
<comment type="caution">
    <text evidence="2">The sequence shown here is derived from an EMBL/GenBank/DDBJ whole genome shotgun (WGS) entry which is preliminary data.</text>
</comment>
<sequence>MNSKVCWCGNQNLQEFSSDYSLCSQCGTLVLNHDLTLDEIRVKNDRDEFYSKKYWLSYQTDEYGYPDIRQRSRQDLPERCLYWLHTLMAYTLPPGKVLELGCAHGGSVALMKWAGFDALGLELSPWVVDFAQQTFDIPMLLGPVEDQKLETGSLDAVVMFDVIEHLPDPVATMSHVVSLLKEEGILIIQTPNYVEGYSYSEMLADNDSFLDQLKPQEHTFLFSHRSITNFLRNLGFDFVVFEPQFFKYDMFFVASRHPIARNTEEQISHNLLKRPSGRLILSLLDQSKTLNQLTQKYQESEQDRQERLRVIEQYSQKNSWLQSQLDNSVESLNQSQAQLEQNRSELAQSQAQLEQNRSELAQSQAQLEQNRSELAQSQAQLEQNRSELAQKTVNLEEACRQVQDFQQSQRQQLQEELARTEQALEETKQEITAMKTSKFLKLKAILS</sequence>
<dbReference type="AlphaFoldDB" id="A0A510PJ29"/>
<dbReference type="PANTHER" id="PTHR43861:SF6">
    <property type="entry name" value="METHYLTRANSFERASE TYPE 11"/>
    <property type="match status" value="1"/>
</dbReference>
<keyword evidence="1" id="KW-0175">Coiled coil</keyword>
<proteinExistence type="predicted"/>